<dbReference type="PANTHER" id="PTHR44757:SF2">
    <property type="entry name" value="BIOFILM ARCHITECTURE MAINTENANCE PROTEIN MBAA"/>
    <property type="match status" value="1"/>
</dbReference>
<dbReference type="Proteomes" id="UP001221189">
    <property type="component" value="Unassembled WGS sequence"/>
</dbReference>
<dbReference type="PROSITE" id="PS50883">
    <property type="entry name" value="EAL"/>
    <property type="match status" value="1"/>
</dbReference>
<dbReference type="InterPro" id="IPR001633">
    <property type="entry name" value="EAL_dom"/>
</dbReference>
<dbReference type="Gene3D" id="3.30.70.270">
    <property type="match status" value="1"/>
</dbReference>
<dbReference type="EMBL" id="JAQQXT010000011">
    <property type="protein sequence ID" value="MDC8773421.1"/>
    <property type="molecule type" value="Genomic_DNA"/>
</dbReference>
<dbReference type="CDD" id="cd01949">
    <property type="entry name" value="GGDEF"/>
    <property type="match status" value="1"/>
</dbReference>
<dbReference type="SUPFAM" id="SSF55073">
    <property type="entry name" value="Nucleotide cyclase"/>
    <property type="match status" value="1"/>
</dbReference>
<evidence type="ECO:0000313" key="5">
    <source>
        <dbReference type="Proteomes" id="UP001221189"/>
    </source>
</evidence>
<feature type="domain" description="PAC" evidence="1">
    <location>
        <begin position="103"/>
        <end position="156"/>
    </location>
</feature>
<dbReference type="Gene3D" id="3.20.20.450">
    <property type="entry name" value="EAL domain"/>
    <property type="match status" value="1"/>
</dbReference>
<dbReference type="NCBIfam" id="TIGR00229">
    <property type="entry name" value="sensory_box"/>
    <property type="match status" value="1"/>
</dbReference>
<dbReference type="SMART" id="SM00267">
    <property type="entry name" value="GGDEF"/>
    <property type="match status" value="1"/>
</dbReference>
<dbReference type="RefSeq" id="WP_273601544.1">
    <property type="nucleotide sequence ID" value="NZ_JAQQXT010000011.1"/>
</dbReference>
<dbReference type="InterPro" id="IPR043128">
    <property type="entry name" value="Rev_trsase/Diguanyl_cyclase"/>
</dbReference>
<dbReference type="InterPro" id="IPR000160">
    <property type="entry name" value="GGDEF_dom"/>
</dbReference>
<dbReference type="Pfam" id="PF00990">
    <property type="entry name" value="GGDEF"/>
    <property type="match status" value="1"/>
</dbReference>
<organism evidence="4 5">
    <name type="scientific">Roseateles albus</name>
    <dbReference type="NCBI Taxonomy" id="2987525"/>
    <lineage>
        <taxon>Bacteria</taxon>
        <taxon>Pseudomonadati</taxon>
        <taxon>Pseudomonadota</taxon>
        <taxon>Betaproteobacteria</taxon>
        <taxon>Burkholderiales</taxon>
        <taxon>Sphaerotilaceae</taxon>
        <taxon>Roseateles</taxon>
    </lineage>
</organism>
<dbReference type="CDD" id="cd00130">
    <property type="entry name" value="PAS"/>
    <property type="match status" value="2"/>
</dbReference>
<evidence type="ECO:0000259" key="2">
    <source>
        <dbReference type="PROSITE" id="PS50883"/>
    </source>
</evidence>
<dbReference type="SUPFAM" id="SSF55785">
    <property type="entry name" value="PYP-like sensor domain (PAS domain)"/>
    <property type="match status" value="2"/>
</dbReference>
<feature type="domain" description="PAC" evidence="1">
    <location>
        <begin position="233"/>
        <end position="286"/>
    </location>
</feature>
<feature type="domain" description="EAL" evidence="2">
    <location>
        <begin position="464"/>
        <end position="721"/>
    </location>
</feature>
<dbReference type="InterPro" id="IPR000014">
    <property type="entry name" value="PAS"/>
</dbReference>
<feature type="domain" description="GGDEF" evidence="3">
    <location>
        <begin position="318"/>
        <end position="455"/>
    </location>
</feature>
<dbReference type="InterPro" id="IPR013655">
    <property type="entry name" value="PAS_fold_3"/>
</dbReference>
<dbReference type="InterPro" id="IPR052155">
    <property type="entry name" value="Biofilm_reg_signaling"/>
</dbReference>
<proteinExistence type="predicted"/>
<keyword evidence="5" id="KW-1185">Reference proteome</keyword>
<dbReference type="Pfam" id="PF00563">
    <property type="entry name" value="EAL"/>
    <property type="match status" value="1"/>
</dbReference>
<dbReference type="InterPro" id="IPR035919">
    <property type="entry name" value="EAL_sf"/>
</dbReference>
<dbReference type="NCBIfam" id="TIGR00254">
    <property type="entry name" value="GGDEF"/>
    <property type="match status" value="1"/>
</dbReference>
<sequence length="721" mass="80745">MKLDVNADLQQEQAATQAADLDLAQLGRPMGLVLDALPTLTWLLDDQFKIRFASAALLRYAGLSWPELQRQGWQAIVHPHDWPGFEQACRDYQSSAPALPLPLTRDYRLRAADASYRWHLLQANALAAGPGESTVLLLGTHSDIHERKRIESELQDADDLWKLALESNGDGVWDWYVQSGVELYSPRYLQIYGYAENDVRPTPAEFDARTHPDDLAQMQLDREAHFAGLTSSYSNEHRVRCKEGNWKWIHSRGMVISRDEQGRPLRMVGTHTDITQRKAAEDLIWQQAHFDPLTGLPNRRSLREQLELSLSEARQQGAELALLFIDLDHFKEVNDTLGHDMGDRLLIEAGARIQACLRRGDTVARMGGDEFTVLLRVEPAELQIEARAREVALHIIATLSAAFQLSSERVFVSASIGISHFPHDGEEIESLFKHADQALYAAKAAGRNRLGYFTPELQQAALQRMRLSNDLREALARQELFIEYQAIVDLRNGEVHKAEALLRWRHPSQGVIGPGVFVPLAETSGLILEIGAWVFMQAAQQAKQWRSRFDSGFQISVNKSPVQFRQQADNMPVSTSWSDTLQQLDLDGDALTIEITESLLLEADDEVEAQLAALHAAGFQVSLDDFGTGFSSLAYLQKYAIDLLKIDQRFVRNLRPDAKDLALCTAIITMAHALGMKVVAEGVETPEQAALLLAAGCDYAQGYLFGRPISAADFERQWVKT</sequence>
<evidence type="ECO:0000259" key="3">
    <source>
        <dbReference type="PROSITE" id="PS50887"/>
    </source>
</evidence>
<dbReference type="InterPro" id="IPR000700">
    <property type="entry name" value="PAS-assoc_C"/>
</dbReference>
<evidence type="ECO:0000313" key="4">
    <source>
        <dbReference type="EMBL" id="MDC8773421.1"/>
    </source>
</evidence>
<dbReference type="InterPro" id="IPR035965">
    <property type="entry name" value="PAS-like_dom_sf"/>
</dbReference>
<reference evidence="4 5" key="1">
    <citation type="submission" date="2022-10" db="EMBL/GenBank/DDBJ databases">
        <title>Paucibacter sp. hw1 Genome sequencing.</title>
        <authorList>
            <person name="Park S."/>
        </authorList>
    </citation>
    <scope>NUCLEOTIDE SEQUENCE [LARGE SCALE GENOMIC DNA]</scope>
    <source>
        <strain evidence="5">hw1</strain>
    </source>
</reference>
<dbReference type="PROSITE" id="PS50113">
    <property type="entry name" value="PAC"/>
    <property type="match status" value="2"/>
</dbReference>
<accession>A0ABT5KHS9</accession>
<name>A0ABT5KHS9_9BURK</name>
<dbReference type="InterPro" id="IPR029787">
    <property type="entry name" value="Nucleotide_cyclase"/>
</dbReference>
<protein>
    <submittedName>
        <fullName evidence="4">EAL domain-containing protein</fullName>
    </submittedName>
</protein>
<dbReference type="Gene3D" id="3.30.450.20">
    <property type="entry name" value="PAS domain"/>
    <property type="match status" value="2"/>
</dbReference>
<dbReference type="CDD" id="cd01948">
    <property type="entry name" value="EAL"/>
    <property type="match status" value="1"/>
</dbReference>
<gene>
    <name evidence="4" type="ORF">PRZ03_17705</name>
</gene>
<comment type="caution">
    <text evidence="4">The sequence shown here is derived from an EMBL/GenBank/DDBJ whole genome shotgun (WGS) entry which is preliminary data.</text>
</comment>
<dbReference type="SUPFAM" id="SSF141868">
    <property type="entry name" value="EAL domain-like"/>
    <property type="match status" value="1"/>
</dbReference>
<dbReference type="SMART" id="SM00086">
    <property type="entry name" value="PAC"/>
    <property type="match status" value="2"/>
</dbReference>
<evidence type="ECO:0000259" key="1">
    <source>
        <dbReference type="PROSITE" id="PS50113"/>
    </source>
</evidence>
<dbReference type="InterPro" id="IPR001610">
    <property type="entry name" value="PAC"/>
</dbReference>
<dbReference type="Pfam" id="PF08447">
    <property type="entry name" value="PAS_3"/>
    <property type="match status" value="2"/>
</dbReference>
<dbReference type="SMART" id="SM00052">
    <property type="entry name" value="EAL"/>
    <property type="match status" value="1"/>
</dbReference>
<dbReference type="SMART" id="SM00091">
    <property type="entry name" value="PAS"/>
    <property type="match status" value="2"/>
</dbReference>
<dbReference type="PROSITE" id="PS50887">
    <property type="entry name" value="GGDEF"/>
    <property type="match status" value="1"/>
</dbReference>
<dbReference type="PANTHER" id="PTHR44757">
    <property type="entry name" value="DIGUANYLATE CYCLASE DGCP"/>
    <property type="match status" value="1"/>
</dbReference>